<evidence type="ECO:0000313" key="17">
    <source>
        <dbReference type="Proteomes" id="UP000438106"/>
    </source>
</evidence>
<keyword evidence="12" id="KW-0963">Cytoplasm</keyword>
<comment type="domain">
    <text evidence="12">Consists of 3 domains; the N-terminus binds the ribosome, the middle domain has PPIase activity, while the C-terminus has intrinsic chaperone activity on its own.</text>
</comment>
<evidence type="ECO:0000259" key="15">
    <source>
        <dbReference type="PROSITE" id="PS50059"/>
    </source>
</evidence>
<gene>
    <name evidence="12" type="primary">tig</name>
    <name evidence="16" type="ORF">GO014_03295</name>
</gene>
<evidence type="ECO:0000256" key="12">
    <source>
        <dbReference type="HAMAP-Rule" id="MF_00303"/>
    </source>
</evidence>
<keyword evidence="6 12" id="KW-0697">Rotamase</keyword>
<evidence type="ECO:0000256" key="10">
    <source>
        <dbReference type="ARBA" id="ARBA00024849"/>
    </source>
</evidence>
<evidence type="ECO:0000256" key="4">
    <source>
        <dbReference type="ARBA" id="ARBA00016902"/>
    </source>
</evidence>
<keyword evidence="17" id="KW-1185">Reference proteome</keyword>
<evidence type="ECO:0000256" key="13">
    <source>
        <dbReference type="PROSITE-ProRule" id="PRU00277"/>
    </source>
</evidence>
<comment type="similarity">
    <text evidence="2 12 14">Belongs to the FKBP-type PPIase family. Tig subfamily.</text>
</comment>
<dbReference type="Pfam" id="PF05697">
    <property type="entry name" value="Trigger_N"/>
    <property type="match status" value="1"/>
</dbReference>
<dbReference type="Proteomes" id="UP000438106">
    <property type="component" value="Unassembled WGS sequence"/>
</dbReference>
<evidence type="ECO:0000256" key="2">
    <source>
        <dbReference type="ARBA" id="ARBA00005464"/>
    </source>
</evidence>
<dbReference type="NCBIfam" id="TIGR00115">
    <property type="entry name" value="tig"/>
    <property type="match status" value="1"/>
</dbReference>
<evidence type="ECO:0000256" key="7">
    <source>
        <dbReference type="ARBA" id="ARBA00023186"/>
    </source>
</evidence>
<dbReference type="PANTHER" id="PTHR30560:SF3">
    <property type="entry name" value="TRIGGER FACTOR-LIKE PROTEIN TIG, CHLOROPLASTIC"/>
    <property type="match status" value="1"/>
</dbReference>
<evidence type="ECO:0000256" key="9">
    <source>
        <dbReference type="ARBA" id="ARBA00023306"/>
    </source>
</evidence>
<dbReference type="GO" id="GO:0051301">
    <property type="term" value="P:cell division"/>
    <property type="evidence" value="ECO:0007669"/>
    <property type="project" value="UniProtKB-KW"/>
</dbReference>
<dbReference type="GO" id="GO:0051083">
    <property type="term" value="P:'de novo' cotranslational protein folding"/>
    <property type="evidence" value="ECO:0007669"/>
    <property type="project" value="TreeGrafter"/>
</dbReference>
<accession>A0A7X3FNV1</accession>
<comment type="subcellular location">
    <subcellularLocation>
        <location evidence="12">Cytoplasm</location>
    </subcellularLocation>
    <text evidence="12">About half TF is bound to the ribosome near the polypeptide exit tunnel while the other half is free in the cytoplasm.</text>
</comment>
<keyword evidence="5 12" id="KW-0132">Cell division</keyword>
<keyword evidence="7 12" id="KW-0143">Chaperone</keyword>
<evidence type="ECO:0000256" key="11">
    <source>
        <dbReference type="ARBA" id="ARBA00029986"/>
    </source>
</evidence>
<dbReference type="InterPro" id="IPR008881">
    <property type="entry name" value="Trigger_fac_ribosome-bd_bac"/>
</dbReference>
<dbReference type="GO" id="GO:0015031">
    <property type="term" value="P:protein transport"/>
    <property type="evidence" value="ECO:0007669"/>
    <property type="project" value="UniProtKB-UniRule"/>
</dbReference>
<dbReference type="Gene3D" id="3.10.50.40">
    <property type="match status" value="1"/>
</dbReference>
<dbReference type="SUPFAM" id="SSF54534">
    <property type="entry name" value="FKBP-like"/>
    <property type="match status" value="1"/>
</dbReference>
<dbReference type="GO" id="GO:0044183">
    <property type="term" value="F:protein folding chaperone"/>
    <property type="evidence" value="ECO:0007669"/>
    <property type="project" value="TreeGrafter"/>
</dbReference>
<dbReference type="GO" id="GO:0005737">
    <property type="term" value="C:cytoplasm"/>
    <property type="evidence" value="ECO:0007669"/>
    <property type="project" value="UniProtKB-SubCell"/>
</dbReference>
<comment type="catalytic activity">
    <reaction evidence="1 12 13">
        <text>[protein]-peptidylproline (omega=180) = [protein]-peptidylproline (omega=0)</text>
        <dbReference type="Rhea" id="RHEA:16237"/>
        <dbReference type="Rhea" id="RHEA-COMP:10747"/>
        <dbReference type="Rhea" id="RHEA-COMP:10748"/>
        <dbReference type="ChEBI" id="CHEBI:83833"/>
        <dbReference type="ChEBI" id="CHEBI:83834"/>
        <dbReference type="EC" id="5.2.1.8"/>
    </reaction>
</comment>
<dbReference type="InterPro" id="IPR036611">
    <property type="entry name" value="Trigger_fac_ribosome-bd_sf"/>
</dbReference>
<dbReference type="EMBL" id="WQRF01000001">
    <property type="protein sequence ID" value="MVS98049.1"/>
    <property type="molecule type" value="Genomic_DNA"/>
</dbReference>
<feature type="domain" description="PPIase FKBP-type" evidence="15">
    <location>
        <begin position="171"/>
        <end position="231"/>
    </location>
</feature>
<reference evidence="16 17" key="1">
    <citation type="submission" date="2019-12" db="EMBL/GenBank/DDBJ databases">
        <title>Devosia maris sp. nov., isolated from the deep seawater.</title>
        <authorList>
            <person name="Liu Y."/>
        </authorList>
    </citation>
    <scope>NUCLEOTIDE SEQUENCE [LARGE SCALE GENOMIC DNA]</scope>
    <source>
        <strain evidence="16 17">L53-10-65</strain>
    </source>
</reference>
<dbReference type="PIRSF" id="PIRSF003095">
    <property type="entry name" value="Trigger_factor"/>
    <property type="match status" value="1"/>
</dbReference>
<evidence type="ECO:0000256" key="8">
    <source>
        <dbReference type="ARBA" id="ARBA00023235"/>
    </source>
</evidence>
<dbReference type="SUPFAM" id="SSF102735">
    <property type="entry name" value="Trigger factor ribosome-binding domain"/>
    <property type="match status" value="1"/>
</dbReference>
<dbReference type="InterPro" id="IPR001179">
    <property type="entry name" value="PPIase_FKBP_dom"/>
</dbReference>
<evidence type="ECO:0000256" key="1">
    <source>
        <dbReference type="ARBA" id="ARBA00000971"/>
    </source>
</evidence>
<dbReference type="RefSeq" id="WP_157289109.1">
    <property type="nucleotide sequence ID" value="NZ_WQRF01000001.1"/>
</dbReference>
<dbReference type="Pfam" id="PF05698">
    <property type="entry name" value="Trigger_C"/>
    <property type="match status" value="1"/>
</dbReference>
<dbReference type="HAMAP" id="MF_00303">
    <property type="entry name" value="Trigger_factor_Tig"/>
    <property type="match status" value="1"/>
</dbReference>
<sequence>MQVTETLNEGLKRKLSVTIPAADLNSRLDVKLEELKGQANIKGFRPGKVPTSHLKKVYGRSAMSEVMTDAINATVSDTLDKREERAAAQPKVDLPDDQSVINDVLDGKADLAFEVEYEVLPPVTLMDIKGVKLNKPVVEVSEEEVDAEVKRVFAQNRGYTDKGEDAVVADGDRLGLSFVGKIDGKEFEGGSSDHAHLTIGSGEFIPGFEEQLVGMKKGQTGEVKVTFPEDYQNEDLAGKKATFEVTILHVDGPNEGELDDEFAKRLGLEDVAALRKAVRDQMENALASMGRQHLKRQVLDALDDGHKFEVPAQLVDAEFNTIWQRVVHEIEHHGRSFEDEGTTEEAAKEQYRRIAERRVRLGLVVAEIGNTNEVQVTDEEHQQALIAEVRRFPGQEQQVYDYYRKNPQALASLRAPIFENKVVDHIIELGEVTDKKMTREELAKLIQADEDEVPEEHHH</sequence>
<dbReference type="InterPro" id="IPR046357">
    <property type="entry name" value="PPIase_dom_sf"/>
</dbReference>
<dbReference type="EC" id="5.2.1.8" evidence="3 12"/>
<evidence type="ECO:0000256" key="5">
    <source>
        <dbReference type="ARBA" id="ARBA00022618"/>
    </source>
</evidence>
<dbReference type="GO" id="GO:0043022">
    <property type="term" value="F:ribosome binding"/>
    <property type="evidence" value="ECO:0007669"/>
    <property type="project" value="TreeGrafter"/>
</dbReference>
<dbReference type="GO" id="GO:0043335">
    <property type="term" value="P:protein unfolding"/>
    <property type="evidence" value="ECO:0007669"/>
    <property type="project" value="TreeGrafter"/>
</dbReference>
<protein>
    <recommendedName>
        <fullName evidence="4 12">Trigger factor</fullName>
        <shortName evidence="12">TF</shortName>
        <ecNumber evidence="3 12">5.2.1.8</ecNumber>
    </recommendedName>
    <alternativeName>
        <fullName evidence="11 12">PPIase</fullName>
    </alternativeName>
</protein>
<comment type="caution">
    <text evidence="16">The sequence shown here is derived from an EMBL/GenBank/DDBJ whole genome shotgun (WGS) entry which is preliminary data.</text>
</comment>
<evidence type="ECO:0000256" key="6">
    <source>
        <dbReference type="ARBA" id="ARBA00023110"/>
    </source>
</evidence>
<proteinExistence type="inferred from homology"/>
<dbReference type="AlphaFoldDB" id="A0A7X3FNV1"/>
<dbReference type="InterPro" id="IPR037041">
    <property type="entry name" value="Trigger_fac_C_sf"/>
</dbReference>
<dbReference type="Gene3D" id="1.10.3120.10">
    <property type="entry name" value="Trigger factor, C-terminal domain"/>
    <property type="match status" value="1"/>
</dbReference>
<dbReference type="InterPro" id="IPR008880">
    <property type="entry name" value="Trigger_fac_C"/>
</dbReference>
<dbReference type="PANTHER" id="PTHR30560">
    <property type="entry name" value="TRIGGER FACTOR CHAPERONE AND PEPTIDYL-PROLYL CIS/TRANS ISOMERASE"/>
    <property type="match status" value="1"/>
</dbReference>
<dbReference type="GO" id="GO:0003755">
    <property type="term" value="F:peptidyl-prolyl cis-trans isomerase activity"/>
    <property type="evidence" value="ECO:0007669"/>
    <property type="project" value="UniProtKB-UniRule"/>
</dbReference>
<dbReference type="Gene3D" id="3.30.70.1050">
    <property type="entry name" value="Trigger factor ribosome-binding domain"/>
    <property type="match status" value="1"/>
</dbReference>
<dbReference type="Pfam" id="PF00254">
    <property type="entry name" value="FKBP_C"/>
    <property type="match status" value="1"/>
</dbReference>
<dbReference type="InterPro" id="IPR005215">
    <property type="entry name" value="Trig_fac"/>
</dbReference>
<name>A0A7X3FNV1_9HYPH</name>
<dbReference type="FunFam" id="3.10.50.40:FF:000001">
    <property type="entry name" value="Trigger factor"/>
    <property type="match status" value="1"/>
</dbReference>
<dbReference type="InterPro" id="IPR027304">
    <property type="entry name" value="Trigger_fact/SurA_dom_sf"/>
</dbReference>
<dbReference type="PROSITE" id="PS50059">
    <property type="entry name" value="FKBP_PPIASE"/>
    <property type="match status" value="1"/>
</dbReference>
<keyword evidence="9 12" id="KW-0131">Cell cycle</keyword>
<evidence type="ECO:0000313" key="16">
    <source>
        <dbReference type="EMBL" id="MVS98049.1"/>
    </source>
</evidence>
<evidence type="ECO:0000256" key="3">
    <source>
        <dbReference type="ARBA" id="ARBA00013194"/>
    </source>
</evidence>
<comment type="function">
    <text evidence="10 12">Involved in protein export. Acts as a chaperone by maintaining the newly synthesized protein in an open conformation. Functions as a peptidyl-prolyl cis-trans isomerase.</text>
</comment>
<evidence type="ECO:0000256" key="14">
    <source>
        <dbReference type="RuleBase" id="RU003914"/>
    </source>
</evidence>
<organism evidence="16 17">
    <name type="scientific">Devosia marina</name>
    <dbReference type="NCBI Taxonomy" id="2683198"/>
    <lineage>
        <taxon>Bacteria</taxon>
        <taxon>Pseudomonadati</taxon>
        <taxon>Pseudomonadota</taxon>
        <taxon>Alphaproteobacteria</taxon>
        <taxon>Hyphomicrobiales</taxon>
        <taxon>Devosiaceae</taxon>
        <taxon>Devosia</taxon>
    </lineage>
</organism>
<keyword evidence="8 12" id="KW-0413">Isomerase</keyword>
<dbReference type="SUPFAM" id="SSF109998">
    <property type="entry name" value="Triger factor/SurA peptide-binding domain-like"/>
    <property type="match status" value="1"/>
</dbReference>